<dbReference type="InterPro" id="IPR002048">
    <property type="entry name" value="EF_hand_dom"/>
</dbReference>
<dbReference type="SUPFAM" id="SSF47473">
    <property type="entry name" value="EF-hand"/>
    <property type="match status" value="1"/>
</dbReference>
<evidence type="ECO:0000256" key="1">
    <source>
        <dbReference type="ARBA" id="ARBA00001974"/>
    </source>
</evidence>
<keyword evidence="6" id="KW-1015">Disulfide bond</keyword>
<dbReference type="PROSITE" id="PS50222">
    <property type="entry name" value="EF_HAND_2"/>
    <property type="match status" value="1"/>
</dbReference>
<keyword evidence="5" id="KW-0560">Oxidoreductase</keyword>
<dbReference type="GO" id="GO:0005509">
    <property type="term" value="F:calcium ion binding"/>
    <property type="evidence" value="ECO:0007669"/>
    <property type="project" value="InterPro"/>
</dbReference>
<evidence type="ECO:0000259" key="8">
    <source>
        <dbReference type="PROSITE" id="PS51324"/>
    </source>
</evidence>
<dbReference type="EMBL" id="DQ284920">
    <property type="protein sequence ID" value="ABB92203.1"/>
    <property type="molecule type" value="Genomic_DNA"/>
</dbReference>
<comment type="cofactor">
    <cofactor evidence="1">
        <name>FAD</name>
        <dbReference type="ChEBI" id="CHEBI:57692"/>
    </cofactor>
</comment>
<organism evidence="9">
    <name type="scientific">uncultured marine type-A Synechococcus 5B2</name>
    <dbReference type="NCBI Taxonomy" id="359140"/>
    <lineage>
        <taxon>Bacteria</taxon>
        <taxon>Bacillati</taxon>
        <taxon>Cyanobacteriota</taxon>
        <taxon>Cyanophyceae</taxon>
        <taxon>Synechococcales</taxon>
        <taxon>Synechococcaceae</taxon>
        <taxon>Synechococcus</taxon>
        <taxon>environmental samples</taxon>
    </lineage>
</organism>
<dbReference type="PROSITE" id="PS51324">
    <property type="entry name" value="ERV_ALR"/>
    <property type="match status" value="1"/>
</dbReference>
<dbReference type="Gene3D" id="1.20.120.310">
    <property type="entry name" value="ERV/ALR sulfhydryl oxidase domain"/>
    <property type="match status" value="1"/>
</dbReference>
<feature type="domain" description="ERV/ALR sulfhydryl oxidase" evidence="8">
    <location>
        <begin position="498"/>
        <end position="638"/>
    </location>
</feature>
<evidence type="ECO:0000313" key="9">
    <source>
        <dbReference type="EMBL" id="ABB92203.1"/>
    </source>
</evidence>
<name>Q0QM58_9SYNE</name>
<dbReference type="Gene3D" id="1.10.238.10">
    <property type="entry name" value="EF-hand"/>
    <property type="match status" value="1"/>
</dbReference>
<dbReference type="EC" id="1.8.3.2" evidence="2"/>
<proteinExistence type="predicted"/>
<dbReference type="InterPro" id="IPR036774">
    <property type="entry name" value="ERV/ALR_sulphydryl_oxid_sf"/>
</dbReference>
<dbReference type="InterPro" id="IPR011992">
    <property type="entry name" value="EF-hand-dom_pair"/>
</dbReference>
<feature type="domain" description="EF-hand" evidence="7">
    <location>
        <begin position="71"/>
        <end position="106"/>
    </location>
</feature>
<dbReference type="SUPFAM" id="SSF69000">
    <property type="entry name" value="FAD-dependent thiol oxidase"/>
    <property type="match status" value="1"/>
</dbReference>
<evidence type="ECO:0000256" key="2">
    <source>
        <dbReference type="ARBA" id="ARBA00012512"/>
    </source>
</evidence>
<evidence type="ECO:0000256" key="4">
    <source>
        <dbReference type="ARBA" id="ARBA00022827"/>
    </source>
</evidence>
<dbReference type="GO" id="GO:0016972">
    <property type="term" value="F:thiol oxidase activity"/>
    <property type="evidence" value="ECO:0007669"/>
    <property type="project" value="UniProtKB-EC"/>
</dbReference>
<evidence type="ECO:0000256" key="5">
    <source>
        <dbReference type="ARBA" id="ARBA00023002"/>
    </source>
</evidence>
<evidence type="ECO:0000259" key="7">
    <source>
        <dbReference type="PROSITE" id="PS50222"/>
    </source>
</evidence>
<dbReference type="AlphaFoldDB" id="Q0QM58"/>
<sequence>MAGFTPQAFDRLFAGLQPSGITAVQMVERARASGAELTLEDLKGAIEAHRLRDGAISLRDWRLLLALQVGDAALKAREAFALLDQDGDGWVALDTLKRLIHLFEVSEQTADAIAIEIARDGSERIDLQHLLDYLPEQFESHPRAYVGGHRSVDPHAAARGAASLGDGGAKTKSTKLQGTSPLQMQIGWFRLIQGAAYRSFRESYSANSETHLRAYDLPYTISDFVRFVNAAVDLYLSLGIVEDGAEEPFESLRASVNTAEDALRDRMANWDSIPQTDAMLEAEGRLEQELQELDHHHQIVAVVLEVLLTAALHGHNPDQVTHEDLQSHELNRLRQLDDHQEVTAALDHDKPAASRHYHDTWQRVIVDADDQRFAGSIMPTAYWYDEFMPLLLRASSVLSREDISAWDDADDAVLNSWFAERHAAGEFDLYGHATEEAFNSRSLTVKKELKRAWELTRHYLNGVQKRREREEFGRESGFLCQYVAFLDLHVGRHDVEASEMRVSFPYYIGPATWRFMHTSAELIAAQPAEQQKHSIAAFKAFFAALATMYPCPYCRFHLNRYVVRNREVSMYPIEYLLLGSDQTSSSLEVSLEDKLGQVSDGNSLRLFLWKLHNTVSSSIARSEDWYHQDSGAYYTSRYWPSLDSELERAHTLGIELIQRDRVQRIYGVVKSAAHLSVLRDELQVSLHAGDLEQQETVRSRAAGAIGAVEEAVLQSRFLHENYRYNPDLELEPPHFSPAEEVLARSGQYTEN</sequence>
<keyword evidence="3" id="KW-0285">Flavoprotein</keyword>
<keyword evidence="4" id="KW-0274">FAD</keyword>
<evidence type="ECO:0000256" key="3">
    <source>
        <dbReference type="ARBA" id="ARBA00022630"/>
    </source>
</evidence>
<protein>
    <recommendedName>
        <fullName evidence="2">thiol oxidase</fullName>
        <ecNumber evidence="2">1.8.3.2</ecNumber>
    </recommendedName>
</protein>
<evidence type="ECO:0000256" key="6">
    <source>
        <dbReference type="ARBA" id="ARBA00023157"/>
    </source>
</evidence>
<dbReference type="InterPro" id="IPR017905">
    <property type="entry name" value="ERV/ALR_sulphydryl_oxidase"/>
</dbReference>
<dbReference type="Pfam" id="PF04777">
    <property type="entry name" value="Evr1_Alr"/>
    <property type="match status" value="1"/>
</dbReference>
<reference evidence="9" key="1">
    <citation type="journal article" date="2006" name="Mar. Ecol. Prog. Ser.">
        <title>Gene diversity and organization in rbcL-containing genome fragments from uncultivated Synechococcus in the Gulf of Mexico.</title>
        <authorList>
            <person name="John D.E."/>
            <person name="Wawrik B."/>
            <person name="Tabita F.R."/>
            <person name="Paul J.H."/>
        </authorList>
    </citation>
    <scope>NUCLEOTIDE SEQUENCE</scope>
</reference>
<accession>Q0QM58</accession>